<geneLocation type="plasmid" evidence="3">
    <name>p130548 sequence</name>
</geneLocation>
<evidence type="ECO:0000313" key="3">
    <source>
        <dbReference type="Proteomes" id="UP000192743"/>
    </source>
</evidence>
<accession>A0A9W3XC11</accession>
<feature type="domain" description="DUF3967" evidence="1">
    <location>
        <begin position="151"/>
        <end position="189"/>
    </location>
</feature>
<keyword evidence="2" id="KW-0614">Plasmid</keyword>
<dbReference type="RefSeq" id="WP_232339768.1">
    <property type="nucleotide sequence ID" value="NZ_CP015252.1"/>
</dbReference>
<evidence type="ECO:0000313" key="2">
    <source>
        <dbReference type="EMBL" id="AOM14434.1"/>
    </source>
</evidence>
<dbReference type="InterPro" id="IPR025052">
    <property type="entry name" value="DUF3967"/>
</dbReference>
<organism evidence="2 3">
    <name type="scientific">Bacillus thuringiensis Bt18247</name>
    <dbReference type="NCBI Taxonomy" id="1423143"/>
    <lineage>
        <taxon>Bacteria</taxon>
        <taxon>Bacillati</taxon>
        <taxon>Bacillota</taxon>
        <taxon>Bacilli</taxon>
        <taxon>Bacillales</taxon>
        <taxon>Bacillaceae</taxon>
        <taxon>Bacillus</taxon>
        <taxon>Bacillus cereus group</taxon>
    </lineage>
</organism>
<dbReference type="Proteomes" id="UP000192743">
    <property type="component" value="Plasmid p130548"/>
</dbReference>
<dbReference type="Pfam" id="PF13152">
    <property type="entry name" value="DUF3967"/>
    <property type="match status" value="1"/>
</dbReference>
<sequence length="190" mass="22484">MEAFYIKNKGGRTVARTLILDKRCCRTLRKWCIALEQEQYSFVKGAKNSRAFVQKDIKVLEQMKKLIQEAGMSIEGAVKVVLSVPFAKVETNNDLEDGNRTPSVLSENIMNLPKEFIEQLLQEQILLKEKVQQLERIEIMNAERLERMENRYNERDNLLLTHVREIQETKQLLVASQNKQKEKKWWEFWK</sequence>
<dbReference type="Gene3D" id="1.10.1660.10">
    <property type="match status" value="1"/>
</dbReference>
<protein>
    <recommendedName>
        <fullName evidence="1">DUF3967 domain-containing protein</fullName>
    </recommendedName>
</protein>
<proteinExistence type="predicted"/>
<gene>
    <name evidence="2" type="ORF">BTI247_61040</name>
</gene>
<dbReference type="EMBL" id="CP015252">
    <property type="protein sequence ID" value="AOM14434.1"/>
    <property type="molecule type" value="Genomic_DNA"/>
</dbReference>
<dbReference type="AlphaFoldDB" id="A0A9W3XC11"/>
<evidence type="ECO:0000259" key="1">
    <source>
        <dbReference type="Pfam" id="PF13152"/>
    </source>
</evidence>
<reference evidence="2 3" key="1">
    <citation type="submission" date="2016-02" db="EMBL/GenBank/DDBJ databases">
        <title>Comparative analysis of three nematocidal Bacillus thuringiensis strains.</title>
        <authorList>
            <person name="Hollensteiner J."/>
            <person name="Kloesener M."/>
            <person name="Bunk B."/>
            <person name="Sproeer C."/>
            <person name="Rosenstiel P."/>
            <person name="Schulte-Iserlohe R."/>
            <person name="Schulenburg H."/>
            <person name="Liesegang H."/>
        </authorList>
    </citation>
    <scope>NUCLEOTIDE SEQUENCE [LARGE SCALE GENOMIC DNA]</scope>
    <source>
        <strain evidence="2 3">Bt18247</strain>
        <plasmid evidence="3">p130548 sequence</plasmid>
    </source>
</reference>
<name>A0A9W3XC11_BACTU</name>